<evidence type="ECO:0000313" key="2">
    <source>
        <dbReference type="Proteomes" id="UP000240325"/>
    </source>
</evidence>
<sequence length="34" mass="4332">MYYMQYKKLKNNMRMVLLFILQIKIMSIDRIKYT</sequence>
<accession>A0A2H4UTG1</accession>
<gene>
    <name evidence="1" type="ORF">BMW23_0043</name>
</gene>
<protein>
    <submittedName>
        <fullName evidence="1">Uncharacterized protein</fullName>
    </submittedName>
</protein>
<keyword evidence="2" id="KW-1185">Reference proteome</keyword>
<dbReference type="EMBL" id="MF782455">
    <property type="protein sequence ID" value="ATZ80105.1"/>
    <property type="molecule type" value="Genomic_DNA"/>
</dbReference>
<dbReference type="Proteomes" id="UP000240325">
    <property type="component" value="Segment"/>
</dbReference>
<reference evidence="1" key="1">
    <citation type="journal article" date="2017" name="Elife">
        <title>The kinetoplastid-infecting Bodo saltans virus (BsV), a window into the most abundant giant viruses in the sea.</title>
        <authorList>
            <person name="Deeg C.M."/>
            <person name="Chow C.-E.T."/>
            <person name="Suttle C.A."/>
        </authorList>
    </citation>
    <scope>NUCLEOTIDE SEQUENCE</scope>
    <source>
        <strain evidence="1">NG1</strain>
    </source>
</reference>
<organism evidence="1">
    <name type="scientific">Bodo saltans virus</name>
    <dbReference type="NCBI Taxonomy" id="2024608"/>
    <lineage>
        <taxon>Viruses</taxon>
        <taxon>Varidnaviria</taxon>
        <taxon>Bamfordvirae</taxon>
        <taxon>Nucleocytoviricota</taxon>
        <taxon>Megaviricetes</taxon>
        <taxon>Imitervirales</taxon>
        <taxon>Mimiviridae</taxon>
        <taxon>Klosneuvirinae</taxon>
        <taxon>Theiavirus</taxon>
        <taxon>Theiavirus salishense</taxon>
    </lineage>
</organism>
<name>A0A2H4UTG1_9VIRU</name>
<evidence type="ECO:0000313" key="1">
    <source>
        <dbReference type="EMBL" id="ATZ80105.1"/>
    </source>
</evidence>
<proteinExistence type="predicted"/>